<proteinExistence type="predicted"/>
<comment type="caution">
    <text evidence="1">The sequence shown here is derived from an EMBL/GenBank/DDBJ whole genome shotgun (WGS) entry which is preliminary data.</text>
</comment>
<protein>
    <submittedName>
        <fullName evidence="1">Uncharacterized protein</fullName>
    </submittedName>
</protein>
<evidence type="ECO:0000313" key="1">
    <source>
        <dbReference type="EMBL" id="GMT35858.1"/>
    </source>
</evidence>
<dbReference type="AlphaFoldDB" id="A0AAV5WYU1"/>
<reference evidence="1" key="1">
    <citation type="submission" date="2023-10" db="EMBL/GenBank/DDBJ databases">
        <title>Genome assembly of Pristionchus species.</title>
        <authorList>
            <person name="Yoshida K."/>
            <person name="Sommer R.J."/>
        </authorList>
    </citation>
    <scope>NUCLEOTIDE SEQUENCE</scope>
    <source>
        <strain evidence="1">RS5133</strain>
    </source>
</reference>
<evidence type="ECO:0000313" key="2">
    <source>
        <dbReference type="Proteomes" id="UP001432322"/>
    </source>
</evidence>
<organism evidence="1 2">
    <name type="scientific">Pristionchus fissidentatus</name>
    <dbReference type="NCBI Taxonomy" id="1538716"/>
    <lineage>
        <taxon>Eukaryota</taxon>
        <taxon>Metazoa</taxon>
        <taxon>Ecdysozoa</taxon>
        <taxon>Nematoda</taxon>
        <taxon>Chromadorea</taxon>
        <taxon>Rhabditida</taxon>
        <taxon>Rhabditina</taxon>
        <taxon>Diplogasteromorpha</taxon>
        <taxon>Diplogasteroidea</taxon>
        <taxon>Neodiplogasteridae</taxon>
        <taxon>Pristionchus</taxon>
    </lineage>
</organism>
<keyword evidence="2" id="KW-1185">Reference proteome</keyword>
<gene>
    <name evidence="1" type="ORF">PFISCL1PPCAC_27155</name>
</gene>
<feature type="non-terminal residue" evidence="1">
    <location>
        <position position="87"/>
    </location>
</feature>
<name>A0AAV5WYU1_9BILA</name>
<sequence length="87" mass="10023">AHVSVVHEVRNGRLGREIRVSRHFLRRIDHRRFHHGRFFSLLWFESPQSSDFTLSFVADCVKSIENRMSDRGKSGCACSNDAHSLIG</sequence>
<accession>A0AAV5WYU1</accession>
<dbReference type="Proteomes" id="UP001432322">
    <property type="component" value="Unassembled WGS sequence"/>
</dbReference>
<dbReference type="EMBL" id="BTSY01000007">
    <property type="protein sequence ID" value="GMT35858.1"/>
    <property type="molecule type" value="Genomic_DNA"/>
</dbReference>
<feature type="non-terminal residue" evidence="1">
    <location>
        <position position="1"/>
    </location>
</feature>